<keyword evidence="2" id="KW-0812">Transmembrane</keyword>
<evidence type="ECO:0008006" key="5">
    <source>
        <dbReference type="Google" id="ProtNLM"/>
    </source>
</evidence>
<keyword evidence="2" id="KW-1133">Transmembrane helix</keyword>
<evidence type="ECO:0000313" key="3">
    <source>
        <dbReference type="EMBL" id="GEP69458.1"/>
    </source>
</evidence>
<sequence length="441" mass="44987">MTITAPTPPVAVGPPDPGATAPPTSPAALAARVRAAQGRPTPVRMRSLAAALVVVGLLVSATVGWSFWSADRALGRADANAAQLVRLQDLQTRLVRADADATNAFLVGGLEPADQRADYDQAIADATVLVTQAARAQPADGALLSDLNTAIVAYTSDVELARAANRQGLPVGSQYLRNASASLRADALPALAALIDADAARVEAELDNARNAWGLATAAGLVAIAALVVGSVWLARRTHRYLNGRMFGAGVVLVVLTIGSTIVLGSVTSQVTHVRDTDYAGALALAQARLTAYDAKADESLTLIARGSGGAFEDAWVASAAATVSSLQTASDAGAVSPTVALEWDSYAQLHQEIRALDDGGAWDDAVAAATDRSEGSANAAFAAFDTSSGDALDRAGEATSAGLADAAGGLTLATWLAVLAGLVVAALCWSGISRRIEEYR</sequence>
<feature type="region of interest" description="Disordered" evidence="1">
    <location>
        <begin position="1"/>
        <end position="25"/>
    </location>
</feature>
<dbReference type="EMBL" id="BKAL01000007">
    <property type="protein sequence ID" value="GEP69458.1"/>
    <property type="molecule type" value="Genomic_DNA"/>
</dbReference>
<feature type="transmembrane region" description="Helical" evidence="2">
    <location>
        <begin position="212"/>
        <end position="235"/>
    </location>
</feature>
<accession>A0A512PE49</accession>
<keyword evidence="4" id="KW-1185">Reference proteome</keyword>
<dbReference type="Proteomes" id="UP000321798">
    <property type="component" value="Unassembled WGS sequence"/>
</dbReference>
<organism evidence="3 4">
    <name type="scientific">Cellulomonas soli</name>
    <dbReference type="NCBI Taxonomy" id="931535"/>
    <lineage>
        <taxon>Bacteria</taxon>
        <taxon>Bacillati</taxon>
        <taxon>Actinomycetota</taxon>
        <taxon>Actinomycetes</taxon>
        <taxon>Micrococcales</taxon>
        <taxon>Cellulomonadaceae</taxon>
        <taxon>Cellulomonas</taxon>
    </lineage>
</organism>
<feature type="transmembrane region" description="Helical" evidence="2">
    <location>
        <begin position="48"/>
        <end position="68"/>
    </location>
</feature>
<name>A0A512PE49_9CELL</name>
<gene>
    <name evidence="3" type="ORF">CSO01_21730</name>
</gene>
<feature type="transmembrane region" description="Helical" evidence="2">
    <location>
        <begin position="247"/>
        <end position="267"/>
    </location>
</feature>
<proteinExistence type="predicted"/>
<reference evidence="3 4" key="1">
    <citation type="submission" date="2019-07" db="EMBL/GenBank/DDBJ databases">
        <title>Whole genome shotgun sequence of Cellulomonas soli NBRC 109434.</title>
        <authorList>
            <person name="Hosoyama A."/>
            <person name="Uohara A."/>
            <person name="Ohji S."/>
            <person name="Ichikawa N."/>
        </authorList>
    </citation>
    <scope>NUCLEOTIDE SEQUENCE [LARGE SCALE GENOMIC DNA]</scope>
    <source>
        <strain evidence="3 4">NBRC 109434</strain>
    </source>
</reference>
<evidence type="ECO:0000256" key="2">
    <source>
        <dbReference type="SAM" id="Phobius"/>
    </source>
</evidence>
<dbReference type="RefSeq" id="WP_146953206.1">
    <property type="nucleotide sequence ID" value="NZ_BAABBJ010000007.1"/>
</dbReference>
<dbReference type="OrthoDB" id="3218196at2"/>
<protein>
    <recommendedName>
        <fullName evidence="5">Chemotaxis methyl-accepting receptor HlyB-like 4HB MCP domain-containing protein</fullName>
    </recommendedName>
</protein>
<dbReference type="AlphaFoldDB" id="A0A512PE49"/>
<feature type="compositionally biased region" description="Pro residues" evidence="1">
    <location>
        <begin position="1"/>
        <end position="17"/>
    </location>
</feature>
<evidence type="ECO:0000256" key="1">
    <source>
        <dbReference type="SAM" id="MobiDB-lite"/>
    </source>
</evidence>
<feature type="transmembrane region" description="Helical" evidence="2">
    <location>
        <begin position="413"/>
        <end position="433"/>
    </location>
</feature>
<evidence type="ECO:0000313" key="4">
    <source>
        <dbReference type="Proteomes" id="UP000321798"/>
    </source>
</evidence>
<keyword evidence="2" id="KW-0472">Membrane</keyword>
<comment type="caution">
    <text evidence="3">The sequence shown here is derived from an EMBL/GenBank/DDBJ whole genome shotgun (WGS) entry which is preliminary data.</text>
</comment>